<dbReference type="Gene3D" id="1.10.3720.10">
    <property type="entry name" value="MetI-like"/>
    <property type="match status" value="1"/>
</dbReference>
<feature type="transmembrane region" description="Helical" evidence="7">
    <location>
        <begin position="91"/>
        <end position="111"/>
    </location>
</feature>
<keyword evidence="3" id="KW-1003">Cell membrane</keyword>
<comment type="similarity">
    <text evidence="7">Belongs to the binding-protein-dependent transport system permease family.</text>
</comment>
<dbReference type="RefSeq" id="WP_104527210.1">
    <property type="nucleotide sequence ID" value="NZ_POQT01000004.1"/>
</dbReference>
<name>A0A4Q7Y480_9ACTN</name>
<dbReference type="InterPro" id="IPR035906">
    <property type="entry name" value="MetI-like_sf"/>
</dbReference>
<feature type="domain" description="ABC transmembrane type-1" evidence="8">
    <location>
        <begin position="53"/>
        <end position="234"/>
    </location>
</feature>
<dbReference type="GO" id="GO:0005886">
    <property type="term" value="C:plasma membrane"/>
    <property type="evidence" value="ECO:0007669"/>
    <property type="project" value="UniProtKB-SubCell"/>
</dbReference>
<organism evidence="9 10">
    <name type="scientific">Blastococcus saxobsidens</name>
    <dbReference type="NCBI Taxonomy" id="138336"/>
    <lineage>
        <taxon>Bacteria</taxon>
        <taxon>Bacillati</taxon>
        <taxon>Actinomycetota</taxon>
        <taxon>Actinomycetes</taxon>
        <taxon>Geodermatophilales</taxon>
        <taxon>Geodermatophilaceae</taxon>
        <taxon>Blastococcus</taxon>
    </lineage>
</organism>
<evidence type="ECO:0000256" key="3">
    <source>
        <dbReference type="ARBA" id="ARBA00022475"/>
    </source>
</evidence>
<feature type="transmembrane region" description="Helical" evidence="7">
    <location>
        <begin position="215"/>
        <end position="233"/>
    </location>
</feature>
<feature type="transmembrane region" description="Helical" evidence="7">
    <location>
        <begin position="117"/>
        <end position="141"/>
    </location>
</feature>
<evidence type="ECO:0000256" key="7">
    <source>
        <dbReference type="RuleBase" id="RU363032"/>
    </source>
</evidence>
<evidence type="ECO:0000313" key="9">
    <source>
        <dbReference type="EMBL" id="RZU30833.1"/>
    </source>
</evidence>
<dbReference type="InterPro" id="IPR000515">
    <property type="entry name" value="MetI-like"/>
</dbReference>
<keyword evidence="2 7" id="KW-0813">Transport</keyword>
<sequence length="242" mass="26249">MWIVRIAVIVVFLVLVEIAVRTELINPFFVPRPSEAVARMGTRLTDGEFLGLVAVTLGETFAGFALAAVVGMVVGFLLWRSRSLGDAFEPLVAALFSSPIVLLYPIFLVILGRNSTAIVALAAVFAVLPTILFTKQALSAVSRTMLNVGRSLNLSAWSNFRHILLPAAAPTIFTGLRIALTYVLIVVVAMEYILQIGGLGRFVSESSLLFRATDLYASVGLIVIISAAFIWAINRLEKLVQR</sequence>
<keyword evidence="5 7" id="KW-1133">Transmembrane helix</keyword>
<keyword evidence="10" id="KW-1185">Reference proteome</keyword>
<keyword evidence="6 7" id="KW-0472">Membrane</keyword>
<proteinExistence type="inferred from homology"/>
<feature type="transmembrane region" description="Helical" evidence="7">
    <location>
        <begin position="162"/>
        <end position="195"/>
    </location>
</feature>
<dbReference type="Pfam" id="PF00528">
    <property type="entry name" value="BPD_transp_1"/>
    <property type="match status" value="1"/>
</dbReference>
<dbReference type="AlphaFoldDB" id="A0A4Q7Y480"/>
<keyword evidence="4 7" id="KW-0812">Transmembrane</keyword>
<dbReference type="Proteomes" id="UP000292507">
    <property type="component" value="Unassembled WGS sequence"/>
</dbReference>
<dbReference type="OrthoDB" id="7274389at2"/>
<evidence type="ECO:0000313" key="10">
    <source>
        <dbReference type="Proteomes" id="UP000292507"/>
    </source>
</evidence>
<evidence type="ECO:0000256" key="6">
    <source>
        <dbReference type="ARBA" id="ARBA00023136"/>
    </source>
</evidence>
<evidence type="ECO:0000256" key="1">
    <source>
        <dbReference type="ARBA" id="ARBA00004651"/>
    </source>
</evidence>
<dbReference type="PANTHER" id="PTHR30151:SF0">
    <property type="entry name" value="ABC TRANSPORTER PERMEASE PROTEIN MJ0413-RELATED"/>
    <property type="match status" value="1"/>
</dbReference>
<comment type="subcellular location">
    <subcellularLocation>
        <location evidence="1 7">Cell membrane</location>
        <topology evidence="1 7">Multi-pass membrane protein</topology>
    </subcellularLocation>
</comment>
<evidence type="ECO:0000256" key="2">
    <source>
        <dbReference type="ARBA" id="ARBA00022448"/>
    </source>
</evidence>
<accession>A0A4Q7Y480</accession>
<dbReference type="SUPFAM" id="SSF161098">
    <property type="entry name" value="MetI-like"/>
    <property type="match status" value="1"/>
</dbReference>
<protein>
    <submittedName>
        <fullName evidence="9">NitT/TauT family transport system permease protein</fullName>
    </submittedName>
</protein>
<dbReference type="EMBL" id="SHKV01000001">
    <property type="protein sequence ID" value="RZU30833.1"/>
    <property type="molecule type" value="Genomic_DNA"/>
</dbReference>
<feature type="transmembrane region" description="Helical" evidence="7">
    <location>
        <begin position="49"/>
        <end position="79"/>
    </location>
</feature>
<evidence type="ECO:0000259" key="8">
    <source>
        <dbReference type="PROSITE" id="PS50928"/>
    </source>
</evidence>
<dbReference type="PANTHER" id="PTHR30151">
    <property type="entry name" value="ALKANE SULFONATE ABC TRANSPORTER-RELATED, MEMBRANE SUBUNIT"/>
    <property type="match status" value="1"/>
</dbReference>
<dbReference type="GO" id="GO:0055085">
    <property type="term" value="P:transmembrane transport"/>
    <property type="evidence" value="ECO:0007669"/>
    <property type="project" value="InterPro"/>
</dbReference>
<gene>
    <name evidence="9" type="ORF">BKA19_0462</name>
</gene>
<reference evidence="9 10" key="1">
    <citation type="submission" date="2019-02" db="EMBL/GenBank/DDBJ databases">
        <title>Sequencing the genomes of 1000 actinobacteria strains.</title>
        <authorList>
            <person name="Klenk H.-P."/>
        </authorList>
    </citation>
    <scope>NUCLEOTIDE SEQUENCE [LARGE SCALE GENOMIC DNA]</scope>
    <source>
        <strain evidence="9 10">DSM 44509</strain>
    </source>
</reference>
<evidence type="ECO:0000256" key="4">
    <source>
        <dbReference type="ARBA" id="ARBA00022692"/>
    </source>
</evidence>
<evidence type="ECO:0000256" key="5">
    <source>
        <dbReference type="ARBA" id="ARBA00022989"/>
    </source>
</evidence>
<dbReference type="CDD" id="cd06261">
    <property type="entry name" value="TM_PBP2"/>
    <property type="match status" value="1"/>
</dbReference>
<dbReference type="PROSITE" id="PS50928">
    <property type="entry name" value="ABC_TM1"/>
    <property type="match status" value="1"/>
</dbReference>
<comment type="caution">
    <text evidence="9">The sequence shown here is derived from an EMBL/GenBank/DDBJ whole genome shotgun (WGS) entry which is preliminary data.</text>
</comment>